<comment type="caution">
    <text evidence="2">The sequence shown here is derived from an EMBL/GenBank/DDBJ whole genome shotgun (WGS) entry which is preliminary data.</text>
</comment>
<dbReference type="AlphaFoldDB" id="A0A7J7HWI6"/>
<proteinExistence type="predicted"/>
<reference evidence="2 3" key="2">
    <citation type="submission" date="2020-07" db="EMBL/GenBank/DDBJ databases">
        <title>Genome assembly of wild tea tree DASZ reveals pedigree and selection history of tea varieties.</title>
        <authorList>
            <person name="Zhang W."/>
        </authorList>
    </citation>
    <scope>NUCLEOTIDE SEQUENCE [LARGE SCALE GENOMIC DNA]</scope>
    <source>
        <strain evidence="3">cv. G240</strain>
        <tissue evidence="2">Leaf</tissue>
    </source>
</reference>
<evidence type="ECO:0000313" key="2">
    <source>
        <dbReference type="EMBL" id="KAF5957202.1"/>
    </source>
</evidence>
<keyword evidence="3" id="KW-1185">Reference proteome</keyword>
<dbReference type="EMBL" id="JACBKZ010000002">
    <property type="protein sequence ID" value="KAF5957202.1"/>
    <property type="molecule type" value="Genomic_DNA"/>
</dbReference>
<feature type="compositionally biased region" description="Polar residues" evidence="1">
    <location>
        <begin position="108"/>
        <end position="117"/>
    </location>
</feature>
<reference evidence="3" key="1">
    <citation type="journal article" date="2020" name="Nat. Commun.">
        <title>Genome assembly of wild tea tree DASZ reveals pedigree and selection history of tea varieties.</title>
        <authorList>
            <person name="Zhang W."/>
            <person name="Zhang Y."/>
            <person name="Qiu H."/>
            <person name="Guo Y."/>
            <person name="Wan H."/>
            <person name="Zhang X."/>
            <person name="Scossa F."/>
            <person name="Alseekh S."/>
            <person name="Zhang Q."/>
            <person name="Wang P."/>
            <person name="Xu L."/>
            <person name="Schmidt M.H."/>
            <person name="Jia X."/>
            <person name="Li D."/>
            <person name="Zhu A."/>
            <person name="Guo F."/>
            <person name="Chen W."/>
            <person name="Ni D."/>
            <person name="Usadel B."/>
            <person name="Fernie A.R."/>
            <person name="Wen W."/>
        </authorList>
    </citation>
    <scope>NUCLEOTIDE SEQUENCE [LARGE SCALE GENOMIC DNA]</scope>
    <source>
        <strain evidence="3">cv. G240</strain>
    </source>
</reference>
<feature type="region of interest" description="Disordered" evidence="1">
    <location>
        <begin position="106"/>
        <end position="136"/>
    </location>
</feature>
<evidence type="ECO:0000256" key="1">
    <source>
        <dbReference type="SAM" id="MobiDB-lite"/>
    </source>
</evidence>
<accession>A0A7J7HWI6</accession>
<protein>
    <submittedName>
        <fullName evidence="2">Uncharacterized protein</fullName>
    </submittedName>
</protein>
<gene>
    <name evidence="2" type="ORF">HYC85_004427</name>
</gene>
<name>A0A7J7HWI6_CAMSI</name>
<dbReference type="Proteomes" id="UP000593564">
    <property type="component" value="Unassembled WGS sequence"/>
</dbReference>
<evidence type="ECO:0000313" key="3">
    <source>
        <dbReference type="Proteomes" id="UP000593564"/>
    </source>
</evidence>
<feature type="compositionally biased region" description="Basic and acidic residues" evidence="1">
    <location>
        <begin position="118"/>
        <end position="136"/>
    </location>
</feature>
<organism evidence="2 3">
    <name type="scientific">Camellia sinensis</name>
    <name type="common">Tea plant</name>
    <name type="synonym">Thea sinensis</name>
    <dbReference type="NCBI Taxonomy" id="4442"/>
    <lineage>
        <taxon>Eukaryota</taxon>
        <taxon>Viridiplantae</taxon>
        <taxon>Streptophyta</taxon>
        <taxon>Embryophyta</taxon>
        <taxon>Tracheophyta</taxon>
        <taxon>Spermatophyta</taxon>
        <taxon>Magnoliopsida</taxon>
        <taxon>eudicotyledons</taxon>
        <taxon>Gunneridae</taxon>
        <taxon>Pentapetalae</taxon>
        <taxon>asterids</taxon>
        <taxon>Ericales</taxon>
        <taxon>Theaceae</taxon>
        <taxon>Camellia</taxon>
    </lineage>
</organism>
<sequence length="136" mass="15697">MTRKQAKLVPPYQLVKELQRIIHNPNLKVLTRHLKAYQKGITIKDLRPTSALRPISIADSLSLEQIQKQRKHQPFLSFTYQYGEEDDLAIRGFLNLPLLLSLPRSNRQALRQGSRTPARTESRNSLELSVESRQKA</sequence>